<evidence type="ECO:0000313" key="1">
    <source>
        <dbReference type="EMBL" id="KAF2626141.1"/>
    </source>
</evidence>
<sequence>MTLDNISNSKIMDLISAPQSPESRLPESSGEAPDSLLAEIPSALFRGLPLSEYAAAQAALQAAVLPPLPPLPRLYPRRERAVLAARKRSTTGPTAAGSLSLIGQWPTGANVHDYASYCHKWRDCAFDRRPLLWNERLLRHKTKAVITSKKQCDFHTQDGPHPPPRAVSAATVNSRINAGIGPPLPLRRTTEASGCEPGARVPCCVTSAVQTSSSALLICPKCISSRISRLEGEVGV</sequence>
<organism evidence="1 2">
    <name type="scientific">Macroventuria anomochaeta</name>
    <dbReference type="NCBI Taxonomy" id="301207"/>
    <lineage>
        <taxon>Eukaryota</taxon>
        <taxon>Fungi</taxon>
        <taxon>Dikarya</taxon>
        <taxon>Ascomycota</taxon>
        <taxon>Pezizomycotina</taxon>
        <taxon>Dothideomycetes</taxon>
        <taxon>Pleosporomycetidae</taxon>
        <taxon>Pleosporales</taxon>
        <taxon>Pleosporineae</taxon>
        <taxon>Didymellaceae</taxon>
        <taxon>Macroventuria</taxon>
    </lineage>
</organism>
<name>A0ACB6RW47_9PLEO</name>
<accession>A0ACB6RW47</accession>
<evidence type="ECO:0000313" key="2">
    <source>
        <dbReference type="Proteomes" id="UP000799754"/>
    </source>
</evidence>
<dbReference type="Proteomes" id="UP000799754">
    <property type="component" value="Unassembled WGS sequence"/>
</dbReference>
<comment type="caution">
    <text evidence="1">The sequence shown here is derived from an EMBL/GenBank/DDBJ whole genome shotgun (WGS) entry which is preliminary data.</text>
</comment>
<keyword evidence="2" id="KW-1185">Reference proteome</keyword>
<dbReference type="EMBL" id="MU006722">
    <property type="protein sequence ID" value="KAF2626141.1"/>
    <property type="molecule type" value="Genomic_DNA"/>
</dbReference>
<proteinExistence type="predicted"/>
<protein>
    <submittedName>
        <fullName evidence="1">Uncharacterized protein</fullName>
    </submittedName>
</protein>
<reference evidence="1" key="1">
    <citation type="journal article" date="2020" name="Stud. Mycol.">
        <title>101 Dothideomycetes genomes: a test case for predicting lifestyles and emergence of pathogens.</title>
        <authorList>
            <person name="Haridas S."/>
            <person name="Albert R."/>
            <person name="Binder M."/>
            <person name="Bloem J."/>
            <person name="Labutti K."/>
            <person name="Salamov A."/>
            <person name="Andreopoulos B."/>
            <person name="Baker S."/>
            <person name="Barry K."/>
            <person name="Bills G."/>
            <person name="Bluhm B."/>
            <person name="Cannon C."/>
            <person name="Castanera R."/>
            <person name="Culley D."/>
            <person name="Daum C."/>
            <person name="Ezra D."/>
            <person name="Gonzalez J."/>
            <person name="Henrissat B."/>
            <person name="Kuo A."/>
            <person name="Liang C."/>
            <person name="Lipzen A."/>
            <person name="Lutzoni F."/>
            <person name="Magnuson J."/>
            <person name="Mondo S."/>
            <person name="Nolan M."/>
            <person name="Ohm R."/>
            <person name="Pangilinan J."/>
            <person name="Park H.-J."/>
            <person name="Ramirez L."/>
            <person name="Alfaro M."/>
            <person name="Sun H."/>
            <person name="Tritt A."/>
            <person name="Yoshinaga Y."/>
            <person name="Zwiers L.-H."/>
            <person name="Turgeon B."/>
            <person name="Goodwin S."/>
            <person name="Spatafora J."/>
            <person name="Crous P."/>
            <person name="Grigoriev I."/>
        </authorList>
    </citation>
    <scope>NUCLEOTIDE SEQUENCE</scope>
    <source>
        <strain evidence="1">CBS 525.71</strain>
    </source>
</reference>
<gene>
    <name evidence="1" type="ORF">BU25DRAFT_422717</name>
</gene>